<keyword evidence="2" id="KW-1185">Reference proteome</keyword>
<evidence type="ECO:0000313" key="1">
    <source>
        <dbReference type="EMBL" id="GFT40520.1"/>
    </source>
</evidence>
<protein>
    <submittedName>
        <fullName evidence="1">Uncharacterized protein</fullName>
    </submittedName>
</protein>
<proteinExistence type="predicted"/>
<gene>
    <name evidence="1" type="ORF">NPIL_215271</name>
</gene>
<organism evidence="1 2">
    <name type="scientific">Nephila pilipes</name>
    <name type="common">Giant wood spider</name>
    <name type="synonym">Nephila maculata</name>
    <dbReference type="NCBI Taxonomy" id="299642"/>
    <lineage>
        <taxon>Eukaryota</taxon>
        <taxon>Metazoa</taxon>
        <taxon>Ecdysozoa</taxon>
        <taxon>Arthropoda</taxon>
        <taxon>Chelicerata</taxon>
        <taxon>Arachnida</taxon>
        <taxon>Araneae</taxon>
        <taxon>Araneomorphae</taxon>
        <taxon>Entelegynae</taxon>
        <taxon>Araneoidea</taxon>
        <taxon>Nephilidae</taxon>
        <taxon>Nephila</taxon>
    </lineage>
</organism>
<dbReference type="Proteomes" id="UP000887013">
    <property type="component" value="Unassembled WGS sequence"/>
</dbReference>
<accession>A0A8X6NZL7</accession>
<sequence length="129" mass="15214">MYNQCTPCRAQYPTACMKYLSRPKRVFRKPNQGDKFFSLPRFSFLDAPESPRRKCEKTLTKKDSQISGKPSLGMCPFGKSRLLQSFRRNPNPNHMIRKYRPDQINKSYPRPRFKCSPLHLRAEPLLFTN</sequence>
<evidence type="ECO:0000313" key="2">
    <source>
        <dbReference type="Proteomes" id="UP000887013"/>
    </source>
</evidence>
<name>A0A8X6NZL7_NEPPI</name>
<comment type="caution">
    <text evidence="1">The sequence shown here is derived from an EMBL/GenBank/DDBJ whole genome shotgun (WGS) entry which is preliminary data.</text>
</comment>
<dbReference type="AlphaFoldDB" id="A0A8X6NZL7"/>
<dbReference type="EMBL" id="BMAW01063481">
    <property type="protein sequence ID" value="GFT40520.1"/>
    <property type="molecule type" value="Genomic_DNA"/>
</dbReference>
<reference evidence="1" key="1">
    <citation type="submission" date="2020-08" db="EMBL/GenBank/DDBJ databases">
        <title>Multicomponent nature underlies the extraordinary mechanical properties of spider dragline silk.</title>
        <authorList>
            <person name="Kono N."/>
            <person name="Nakamura H."/>
            <person name="Mori M."/>
            <person name="Yoshida Y."/>
            <person name="Ohtoshi R."/>
            <person name="Malay A.D."/>
            <person name="Moran D.A.P."/>
            <person name="Tomita M."/>
            <person name="Numata K."/>
            <person name="Arakawa K."/>
        </authorList>
    </citation>
    <scope>NUCLEOTIDE SEQUENCE</scope>
</reference>